<proteinExistence type="predicted"/>
<dbReference type="CDD" id="cd06170">
    <property type="entry name" value="LuxR_C_like"/>
    <property type="match status" value="1"/>
</dbReference>
<comment type="caution">
    <text evidence="6">The sequence shown here is derived from an EMBL/GenBank/DDBJ whole genome shotgun (WGS) entry which is preliminary data.</text>
</comment>
<feature type="transmembrane region" description="Helical" evidence="4">
    <location>
        <begin position="236"/>
        <end position="258"/>
    </location>
</feature>
<evidence type="ECO:0000256" key="3">
    <source>
        <dbReference type="ARBA" id="ARBA00023163"/>
    </source>
</evidence>
<dbReference type="Proteomes" id="UP001501758">
    <property type="component" value="Unassembled WGS sequence"/>
</dbReference>
<dbReference type="Gene3D" id="1.10.10.10">
    <property type="entry name" value="Winged helix-like DNA-binding domain superfamily/Winged helix DNA-binding domain"/>
    <property type="match status" value="1"/>
</dbReference>
<keyword evidence="3" id="KW-0804">Transcription</keyword>
<keyword evidence="7" id="KW-1185">Reference proteome</keyword>
<keyword evidence="1" id="KW-0805">Transcription regulation</keyword>
<dbReference type="PROSITE" id="PS00622">
    <property type="entry name" value="HTH_LUXR_1"/>
    <property type="match status" value="1"/>
</dbReference>
<keyword evidence="4" id="KW-0472">Membrane</keyword>
<dbReference type="PROSITE" id="PS50043">
    <property type="entry name" value="HTH_LUXR_2"/>
    <property type="match status" value="1"/>
</dbReference>
<evidence type="ECO:0000256" key="1">
    <source>
        <dbReference type="ARBA" id="ARBA00023015"/>
    </source>
</evidence>
<keyword evidence="4" id="KW-0812">Transmembrane</keyword>
<evidence type="ECO:0000256" key="2">
    <source>
        <dbReference type="ARBA" id="ARBA00023125"/>
    </source>
</evidence>
<accession>A0ABN1J9S3</accession>
<evidence type="ECO:0000313" key="7">
    <source>
        <dbReference type="Proteomes" id="UP001501758"/>
    </source>
</evidence>
<dbReference type="SMART" id="SM00421">
    <property type="entry name" value="HTH_LUXR"/>
    <property type="match status" value="1"/>
</dbReference>
<dbReference type="InterPro" id="IPR000792">
    <property type="entry name" value="Tscrpt_reg_LuxR_C"/>
</dbReference>
<dbReference type="EMBL" id="BAAAGE010000007">
    <property type="protein sequence ID" value="GAA0733274.1"/>
    <property type="molecule type" value="Genomic_DNA"/>
</dbReference>
<evidence type="ECO:0000313" key="6">
    <source>
        <dbReference type="EMBL" id="GAA0733274.1"/>
    </source>
</evidence>
<feature type="domain" description="HTH luxR-type" evidence="5">
    <location>
        <begin position="266"/>
        <end position="328"/>
    </location>
</feature>
<dbReference type="SUPFAM" id="SSF46894">
    <property type="entry name" value="C-terminal effector domain of the bipartite response regulators"/>
    <property type="match status" value="1"/>
</dbReference>
<evidence type="ECO:0000259" key="5">
    <source>
        <dbReference type="PROSITE" id="PS50043"/>
    </source>
</evidence>
<dbReference type="InterPro" id="IPR016032">
    <property type="entry name" value="Sig_transdc_resp-reg_C-effctor"/>
</dbReference>
<dbReference type="Pfam" id="PF00196">
    <property type="entry name" value="GerE"/>
    <property type="match status" value="1"/>
</dbReference>
<protein>
    <recommendedName>
        <fullName evidence="5">HTH luxR-type domain-containing protein</fullName>
    </recommendedName>
</protein>
<gene>
    <name evidence="6" type="ORF">GCM10009430_47310</name>
</gene>
<reference evidence="6 7" key="1">
    <citation type="journal article" date="2019" name="Int. J. Syst. Evol. Microbiol.">
        <title>The Global Catalogue of Microorganisms (GCM) 10K type strain sequencing project: providing services to taxonomists for standard genome sequencing and annotation.</title>
        <authorList>
            <consortium name="The Broad Institute Genomics Platform"/>
            <consortium name="The Broad Institute Genome Sequencing Center for Infectious Disease"/>
            <person name="Wu L."/>
            <person name="Ma J."/>
        </authorList>
    </citation>
    <scope>NUCLEOTIDE SEQUENCE [LARGE SCALE GENOMIC DNA]</scope>
    <source>
        <strain evidence="6 7">JCM 15974</strain>
    </source>
</reference>
<dbReference type="RefSeq" id="WP_343914727.1">
    <property type="nucleotide sequence ID" value="NZ_BAAAGE010000007.1"/>
</dbReference>
<name>A0ABN1J9S3_9FLAO</name>
<organism evidence="6 7">
    <name type="scientific">Aquimarina litoralis</name>
    <dbReference type="NCBI Taxonomy" id="584605"/>
    <lineage>
        <taxon>Bacteria</taxon>
        <taxon>Pseudomonadati</taxon>
        <taxon>Bacteroidota</taxon>
        <taxon>Flavobacteriia</taxon>
        <taxon>Flavobacteriales</taxon>
        <taxon>Flavobacteriaceae</taxon>
        <taxon>Aquimarina</taxon>
    </lineage>
</organism>
<evidence type="ECO:0000256" key="4">
    <source>
        <dbReference type="SAM" id="Phobius"/>
    </source>
</evidence>
<dbReference type="PRINTS" id="PR00038">
    <property type="entry name" value="HTHLUXR"/>
</dbReference>
<sequence length="328" mass="37997">MNNRFFLFLTILSIGFQGIAQDIVSGYIPLKKNKDAEQKIHLSKVDLNDTDKSYSYTRIASTNISEQGYFSFDQKWFTSKDHLYKIQLEPTEETSTNKQSKKSKLFILSKNDSIHFEKGSSPFETYTTNNKADKEWQQLKKFESKFETLHDDFDTDKYLLRTKGYIKDSLQILLVKLISIKKLDDKKLLDKDIMENTSYYTSLLKELKSSEIDPALFLYLENKLSLIYKEEAEQKYSVSMLLNGIAILIIGSLIFLVLRKRRKAQNAIITSSLSKQENTIKELILSGKTNKEIANELFISVNTVKTHISNIYSKLNITSRKELLVKNK</sequence>
<dbReference type="PANTHER" id="PTHR44688">
    <property type="entry name" value="DNA-BINDING TRANSCRIPTIONAL ACTIVATOR DEVR_DOSR"/>
    <property type="match status" value="1"/>
</dbReference>
<dbReference type="InterPro" id="IPR036388">
    <property type="entry name" value="WH-like_DNA-bd_sf"/>
</dbReference>
<keyword evidence="2" id="KW-0238">DNA-binding</keyword>
<keyword evidence="4" id="KW-1133">Transmembrane helix</keyword>
<dbReference type="PANTHER" id="PTHR44688:SF16">
    <property type="entry name" value="DNA-BINDING TRANSCRIPTIONAL ACTIVATOR DEVR_DOSR"/>
    <property type="match status" value="1"/>
</dbReference>